<reference evidence="1 3" key="1">
    <citation type="submission" date="2015-11" db="EMBL/GenBank/DDBJ databases">
        <title>Genomic analysis of 38 Legionella species identifies large and diverse effector repertoires.</title>
        <authorList>
            <person name="Burstein D."/>
            <person name="Amaro F."/>
            <person name="Zusman T."/>
            <person name="Lifshitz Z."/>
            <person name="Cohen O."/>
            <person name="Gilbert J.A."/>
            <person name="Pupko T."/>
            <person name="Shuman H.A."/>
            <person name="Segal G."/>
        </authorList>
    </citation>
    <scope>NUCLEOTIDE SEQUENCE [LARGE SCALE GENOMIC DNA]</scope>
    <source>
        <strain evidence="1 3">JA-26-G1-E2</strain>
    </source>
</reference>
<dbReference type="RefSeq" id="WP_058449542.1">
    <property type="nucleotide sequence ID" value="NZ_CAAAJF010000005.1"/>
</dbReference>
<name>A0A0W0UHP0_9GAMM</name>
<dbReference type="Proteomes" id="UP000054715">
    <property type="component" value="Unassembled WGS sequence"/>
</dbReference>
<protein>
    <submittedName>
        <fullName evidence="1">Leucine-rich repeat-and coiled coil-containing protein</fullName>
    </submittedName>
</protein>
<evidence type="ECO:0000313" key="3">
    <source>
        <dbReference type="Proteomes" id="UP000054715"/>
    </source>
</evidence>
<dbReference type="AlphaFoldDB" id="A0A0W0UHP0"/>
<comment type="caution">
    <text evidence="1">The sequence shown here is derived from an EMBL/GenBank/DDBJ whole genome shotgun (WGS) entry which is preliminary data.</text>
</comment>
<dbReference type="Proteomes" id="UP000093336">
    <property type="component" value="Unassembled WGS sequence"/>
</dbReference>
<organism evidence="1 3">
    <name type="scientific">Legionella jamestowniensis</name>
    <dbReference type="NCBI Taxonomy" id="455"/>
    <lineage>
        <taxon>Bacteria</taxon>
        <taxon>Pseudomonadati</taxon>
        <taxon>Pseudomonadota</taxon>
        <taxon>Gammaproteobacteria</taxon>
        <taxon>Legionellales</taxon>
        <taxon>Legionellaceae</taxon>
        <taxon>Legionella</taxon>
    </lineage>
</organism>
<proteinExistence type="predicted"/>
<dbReference type="EMBL" id="LNYG01000013">
    <property type="protein sequence ID" value="KTD07419.1"/>
    <property type="molecule type" value="Genomic_DNA"/>
</dbReference>
<reference evidence="2 4" key="2">
    <citation type="submission" date="2016-05" db="EMBL/GenBank/DDBJ databases">
        <authorList>
            <person name="Prochazka B."/>
            <person name="Indra A."/>
            <person name="Hasenberger P."/>
            <person name="Blaschitz M."/>
            <person name="Wagner L."/>
            <person name="Wewalka G."/>
            <person name="Sorschag S."/>
            <person name="Schmid D."/>
            <person name="Ruppitsch W."/>
        </authorList>
    </citation>
    <scope>NUCLEOTIDE SEQUENCE [LARGE SCALE GENOMIC DNA]</scope>
    <source>
        <strain evidence="2 4">974010_12</strain>
    </source>
</reference>
<evidence type="ECO:0000313" key="1">
    <source>
        <dbReference type="EMBL" id="KTD07419.1"/>
    </source>
</evidence>
<keyword evidence="4" id="KW-1185">Reference proteome</keyword>
<dbReference type="SUPFAM" id="SSF52047">
    <property type="entry name" value="RNI-like"/>
    <property type="match status" value="1"/>
</dbReference>
<evidence type="ECO:0000313" key="2">
    <source>
        <dbReference type="EMBL" id="OCH97812.1"/>
    </source>
</evidence>
<dbReference type="Gene3D" id="3.80.10.10">
    <property type="entry name" value="Ribonuclease Inhibitor"/>
    <property type="match status" value="1"/>
</dbReference>
<sequence>MLSTRELINRIKALAEDTTHYDLLYEDCLGDLPTKDIIAILNTFKEKKNLIFLGLGFNALWLKLDELPQILASLQGMELTHLCLSNNYFCKESEVMIRRAPYGEPLQVIPLITGQKIAAGLSTLKHTKIKHLDLRANFSSKSEMSHALMGLIDTFVTHLDLAGNRLWGSDRALDFSSNKLQNDDPTRVFEALQGSSVQYINLTNNCIWKASEETLKKSFKAIPESVSSIGLSFAELKKMTIGQRRAIYERFPSIQNITILDKKEIGRTIFRKQQTKINARLFAQAKRTAELDETCLLGLLPLEVMQHINNYAAEGSYPGIFFENFGPVTQDAVSSEASKEVSLSI</sequence>
<evidence type="ECO:0000313" key="4">
    <source>
        <dbReference type="Proteomes" id="UP000093336"/>
    </source>
</evidence>
<gene>
    <name evidence="1" type="primary">legLC</name>
    <name evidence="2" type="ORF">A8135_00880</name>
    <name evidence="1" type="ORF">Ljam_1614</name>
</gene>
<dbReference type="InterPro" id="IPR032675">
    <property type="entry name" value="LRR_dom_sf"/>
</dbReference>
<dbReference type="PATRIC" id="fig|455.5.peg.1705"/>
<dbReference type="EMBL" id="LYOZ01000018">
    <property type="protein sequence ID" value="OCH97812.1"/>
    <property type="molecule type" value="Genomic_DNA"/>
</dbReference>
<accession>A0A0W0UHP0</accession>